<proteinExistence type="predicted"/>
<feature type="region of interest" description="Disordered" evidence="1">
    <location>
        <begin position="1220"/>
        <end position="1239"/>
    </location>
</feature>
<reference evidence="2" key="1">
    <citation type="submission" date="2023-07" db="EMBL/GenBank/DDBJ databases">
        <title>Chromosome-level Genome Assembly of Striped Snakehead (Channa striata).</title>
        <authorList>
            <person name="Liu H."/>
        </authorList>
    </citation>
    <scope>NUCLEOTIDE SEQUENCE</scope>
    <source>
        <strain evidence="2">Gz</strain>
        <tissue evidence="2">Muscle</tissue>
    </source>
</reference>
<evidence type="ECO:0000313" key="2">
    <source>
        <dbReference type="EMBL" id="KAK2863371.1"/>
    </source>
</evidence>
<dbReference type="Pfam" id="PF13365">
    <property type="entry name" value="Trypsin_2"/>
    <property type="match status" value="2"/>
</dbReference>
<protein>
    <recommendedName>
        <fullName evidence="4">Protein FAM111A</fullName>
    </recommendedName>
</protein>
<feature type="region of interest" description="Disordered" evidence="1">
    <location>
        <begin position="1"/>
        <end position="46"/>
    </location>
</feature>
<evidence type="ECO:0008006" key="4">
    <source>
        <dbReference type="Google" id="ProtNLM"/>
    </source>
</evidence>
<dbReference type="GO" id="GO:0005634">
    <property type="term" value="C:nucleus"/>
    <property type="evidence" value="ECO:0007669"/>
    <property type="project" value="TreeGrafter"/>
</dbReference>
<dbReference type="Proteomes" id="UP001187415">
    <property type="component" value="Unassembled WGS sequence"/>
</dbReference>
<feature type="compositionally biased region" description="Basic and acidic residues" evidence="1">
    <location>
        <begin position="1"/>
        <end position="33"/>
    </location>
</feature>
<keyword evidence="3" id="KW-1185">Reference proteome</keyword>
<dbReference type="GO" id="GO:0000785">
    <property type="term" value="C:chromatin"/>
    <property type="evidence" value="ECO:0007669"/>
    <property type="project" value="TreeGrafter"/>
</dbReference>
<comment type="caution">
    <text evidence="2">The sequence shown here is derived from an EMBL/GenBank/DDBJ whole genome shotgun (WGS) entry which is preliminary data.</text>
</comment>
<evidence type="ECO:0000313" key="3">
    <source>
        <dbReference type="Proteomes" id="UP001187415"/>
    </source>
</evidence>
<dbReference type="InterPro" id="IPR043504">
    <property type="entry name" value="Peptidase_S1_PA_chymotrypsin"/>
</dbReference>
<dbReference type="PANTHER" id="PTHR14389">
    <property type="entry name" value="SI:CH1073-475A24.1"/>
    <property type="match status" value="1"/>
</dbReference>
<dbReference type="InterPro" id="IPR009003">
    <property type="entry name" value="Peptidase_S1_PA"/>
</dbReference>
<sequence length="1239" mass="140657">MSPPKRKSEGIKDIRSFFGKKSDHAGNRSEINKENLPPGGAAASETYVGVKKEEDDGDQMEGHLHCFTIKFSGTGSKEYTIDCDQPQTVLKAIQSAGISEFRKRGAKYSDENIVIQLGKEDRKKIVATHFPCSCVENGESLTVSWKSEQVEDAQDQYHNMVHPRHRYSVFYIDKEGGVQSRTKDIFRSNTVKKYKYLCVYGEKGMTVEEALKRDGRFIDDLGDFFLTHNKDANVFTHCKQRVDNLDHKAFKIRLNKTENDEKENENLCASNKPQRKLDIKVISEAAQQRGVSVKTVMEKRGSDNTDEIYKLLREQYPGLKEWMENRFPGNSYQNEMKLRKENFGKIQQSFSEVHRVRKLLQLGRSVCKLIVKDVCQGTGFVLFENFILTNAHLFKDCVEGEKLQEDIDVFALFNYDEPEPDTNFTSFSAEKTFIDFDEELDYAILKLNPQGQKKKPKTEAPKIPVPPGLLKKFGPMPLNGEACLIGHPKGEVKKMDPTCIIEKEKREQTVSEHLHQYKDTLFIIHSVSQVIKDRGIADIMMGGKNADKIGTYSTFMYHGSSGSPVFDAHCRVFGLHTGGFTYGFPTEGEESVIEIAHPLLSIFEKFVSKLREPGNEELLQKVRKEAEGNPHLKKVFCLMVYQSECGTNFWFQQETDPDDRQTKGVKRGILTVLEDGAPALLSAWNVEYPKELNDTFEAIQHIFMELSTTCSQQDGETLIISCEPQNVEESKGHNYDTIHPRHRYSVFYIDKEGGLNTKTKKIFRNNAVKNYKYLCVYGEKGMTVEEALNKDGRFIDDLSDFYLTDNHNPNTIIELADAVVDTLDQKKFKLCLPRKRGTKRSKSNQGMPRSPKKSQLKRDPVPVSSLDEVQQRGVSVKTAVGKRGSDNTAEIYELLREQSPGLRKWMESRFQGDSFQEELRLSKENFGKIQASFSEVHRVRKLLQLGESVCKVIGTDICQGTGFVLFDNIVLTNAHLFTQCGFPKEIWMTQLDKTVTALFNCEDPGEPGNWKSFRVVKILDLVHDELDYAILQLDLNVTSQNEKIPPGLLNRFAPMPQNGEACLIGHPNDEVKQMDPTCIIGKQNREKNVKDHLHPFITHKIINTLKEQRIEDILIGGNKAEKCTTYNTFMYHGSSGSPVIDGYGKVFGLHTGGFVYEYLNCEKSAIEYAQPLLTIFNNFVGKLKEKGNEDLLKRVVEEANGNSHLQTICGLGEGRSYEELKAEPADPEWSDDVESMQTG</sequence>
<dbReference type="PANTHER" id="PTHR14389:SF3">
    <property type="entry name" value="PROTEIN FAM111A-LIKE"/>
    <property type="match status" value="1"/>
</dbReference>
<feature type="compositionally biased region" description="Acidic residues" evidence="1">
    <location>
        <begin position="1225"/>
        <end position="1239"/>
    </location>
</feature>
<feature type="region of interest" description="Disordered" evidence="1">
    <location>
        <begin position="834"/>
        <end position="867"/>
    </location>
</feature>
<organism evidence="2 3">
    <name type="scientific">Channa striata</name>
    <name type="common">Snakehead murrel</name>
    <name type="synonym">Ophicephalus striatus</name>
    <dbReference type="NCBI Taxonomy" id="64152"/>
    <lineage>
        <taxon>Eukaryota</taxon>
        <taxon>Metazoa</taxon>
        <taxon>Chordata</taxon>
        <taxon>Craniata</taxon>
        <taxon>Vertebrata</taxon>
        <taxon>Euteleostomi</taxon>
        <taxon>Actinopterygii</taxon>
        <taxon>Neopterygii</taxon>
        <taxon>Teleostei</taxon>
        <taxon>Neoteleostei</taxon>
        <taxon>Acanthomorphata</taxon>
        <taxon>Anabantaria</taxon>
        <taxon>Anabantiformes</taxon>
        <taxon>Channoidei</taxon>
        <taxon>Channidae</taxon>
        <taxon>Channa</taxon>
    </lineage>
</organism>
<dbReference type="Gene3D" id="2.40.10.10">
    <property type="entry name" value="Trypsin-like serine proteases"/>
    <property type="match status" value="4"/>
</dbReference>
<dbReference type="EMBL" id="JAUPFM010000001">
    <property type="protein sequence ID" value="KAK2863371.1"/>
    <property type="molecule type" value="Genomic_DNA"/>
</dbReference>
<dbReference type="SUPFAM" id="SSF50494">
    <property type="entry name" value="Trypsin-like serine proteases"/>
    <property type="match status" value="2"/>
</dbReference>
<name>A0AA88T472_CHASR</name>
<dbReference type="GO" id="GO:0006260">
    <property type="term" value="P:DNA replication"/>
    <property type="evidence" value="ECO:0007669"/>
    <property type="project" value="TreeGrafter"/>
</dbReference>
<evidence type="ECO:0000256" key="1">
    <source>
        <dbReference type="SAM" id="MobiDB-lite"/>
    </source>
</evidence>
<gene>
    <name evidence="2" type="ORF">Q5P01_002904</name>
</gene>
<dbReference type="AlphaFoldDB" id="A0AA88T472"/>
<accession>A0AA88T472</accession>